<dbReference type="EMBL" id="FMUR01000010">
    <property type="protein sequence ID" value="SCY23616.1"/>
    <property type="molecule type" value="Genomic_DNA"/>
</dbReference>
<name>A0A1G5E9H2_9FIRM</name>
<feature type="region of interest" description="Disordered" evidence="1">
    <location>
        <begin position="26"/>
        <end position="52"/>
    </location>
</feature>
<dbReference type="Proteomes" id="UP000183047">
    <property type="component" value="Unassembled WGS sequence"/>
</dbReference>
<organism evidence="2 3">
    <name type="scientific">Butyrivibrio hungatei</name>
    <dbReference type="NCBI Taxonomy" id="185008"/>
    <lineage>
        <taxon>Bacteria</taxon>
        <taxon>Bacillati</taxon>
        <taxon>Bacillota</taxon>
        <taxon>Clostridia</taxon>
        <taxon>Lachnospirales</taxon>
        <taxon>Lachnospiraceae</taxon>
        <taxon>Butyrivibrio</taxon>
    </lineage>
</organism>
<reference evidence="3" key="1">
    <citation type="submission" date="2016-10" db="EMBL/GenBank/DDBJ databases">
        <authorList>
            <person name="Varghese N."/>
            <person name="Submissions S."/>
        </authorList>
    </citation>
    <scope>NUCLEOTIDE SEQUENCE [LARGE SCALE GENOMIC DNA]</scope>
    <source>
        <strain evidence="3">XBD2006</strain>
    </source>
</reference>
<keyword evidence="3" id="KW-1185">Reference proteome</keyword>
<evidence type="ECO:0000313" key="2">
    <source>
        <dbReference type="EMBL" id="SCY23616.1"/>
    </source>
</evidence>
<evidence type="ECO:0000313" key="3">
    <source>
        <dbReference type="Proteomes" id="UP000183047"/>
    </source>
</evidence>
<dbReference type="RefSeq" id="WP_176756628.1">
    <property type="nucleotide sequence ID" value="NZ_FMUR01000010.1"/>
</dbReference>
<proteinExistence type="predicted"/>
<dbReference type="AlphaFoldDB" id="A0A1G5E9H2"/>
<evidence type="ECO:0000256" key="1">
    <source>
        <dbReference type="SAM" id="MobiDB-lite"/>
    </source>
</evidence>
<sequence length="52" mass="5918">MARKSRYSEYAKAVYGEQGSVPALSIRDKLSRMKEKSKEVNKKPDKKGKEGE</sequence>
<gene>
    <name evidence="2" type="ORF">SAMN02910451_01866</name>
</gene>
<accession>A0A1G5E9H2</accession>
<protein>
    <submittedName>
        <fullName evidence="2">Uncharacterized protein</fullName>
    </submittedName>
</protein>